<proteinExistence type="predicted"/>
<evidence type="ECO:0000256" key="1">
    <source>
        <dbReference type="PROSITE-ProRule" id="PRU00135"/>
    </source>
</evidence>
<gene>
    <name evidence="3" type="ORF">I79_013611</name>
</gene>
<dbReference type="AlphaFoldDB" id="G3HRY6"/>
<sequence length="94" mass="11100">MVAHLVTSLQAGNTCFVLVFLCIYQRFLTTQQVLDMLFKRYSSFRTACEEDEQVKNTLCTLLDYWLDKFPEDFCKIEHLPLLQQLKCYLIVNLP</sequence>
<dbReference type="PROSITE" id="PS50212">
    <property type="entry name" value="RASGEF_NTER"/>
    <property type="match status" value="1"/>
</dbReference>
<dbReference type="EMBL" id="JH000646">
    <property type="protein sequence ID" value="EGV93833.1"/>
    <property type="molecule type" value="Genomic_DNA"/>
</dbReference>
<dbReference type="GO" id="GO:0005085">
    <property type="term" value="F:guanyl-nucleotide exchange factor activity"/>
    <property type="evidence" value="ECO:0007669"/>
    <property type="project" value="UniProtKB-KW"/>
</dbReference>
<dbReference type="Proteomes" id="UP000001075">
    <property type="component" value="Unassembled WGS sequence"/>
</dbReference>
<keyword evidence="1" id="KW-0344">Guanine-nucleotide releasing factor</keyword>
<accession>G3HRY6</accession>
<reference evidence="4" key="1">
    <citation type="journal article" date="2011" name="Nat. Biotechnol.">
        <title>The genomic sequence of the Chinese hamster ovary (CHO)-K1 cell line.</title>
        <authorList>
            <person name="Xu X."/>
            <person name="Nagarajan H."/>
            <person name="Lewis N.E."/>
            <person name="Pan S."/>
            <person name="Cai Z."/>
            <person name="Liu X."/>
            <person name="Chen W."/>
            <person name="Xie M."/>
            <person name="Wang W."/>
            <person name="Hammond S."/>
            <person name="Andersen M.R."/>
            <person name="Neff N."/>
            <person name="Passarelli B."/>
            <person name="Koh W."/>
            <person name="Fan H.C."/>
            <person name="Wang J."/>
            <person name="Gui Y."/>
            <person name="Lee K.H."/>
            <person name="Betenbaugh M.J."/>
            <person name="Quake S.R."/>
            <person name="Famili I."/>
            <person name="Palsson B.O."/>
            <person name="Wang J."/>
        </authorList>
    </citation>
    <scope>NUCLEOTIDE SEQUENCE [LARGE SCALE GENOMIC DNA]</scope>
    <source>
        <strain evidence="4">CHO K1 cell line</strain>
    </source>
</reference>
<dbReference type="Gene3D" id="1.20.870.10">
    <property type="entry name" value="Son of sevenless (SoS) protein Chain: S domain 1"/>
    <property type="match status" value="1"/>
</dbReference>
<dbReference type="InParanoid" id="G3HRY6"/>
<protein>
    <submittedName>
        <fullName evidence="3">Ral guanine nucleotide dissociation stimulator</fullName>
    </submittedName>
</protein>
<dbReference type="PANTHER" id="PTHR46793">
    <property type="entry name" value="1700018F24RIK PROTEIN-RELATED-RELATED"/>
    <property type="match status" value="1"/>
</dbReference>
<name>G3HRY6_CRIGR</name>
<dbReference type="Pfam" id="PF00618">
    <property type="entry name" value="RasGEF_N"/>
    <property type="match status" value="1"/>
</dbReference>
<dbReference type="STRING" id="10029.G3HRY6"/>
<feature type="domain" description="N-terminal Ras-GEF" evidence="2">
    <location>
        <begin position="1"/>
        <end position="94"/>
    </location>
</feature>
<evidence type="ECO:0000259" key="2">
    <source>
        <dbReference type="PROSITE" id="PS50212"/>
    </source>
</evidence>
<evidence type="ECO:0000313" key="3">
    <source>
        <dbReference type="EMBL" id="EGV93833.1"/>
    </source>
</evidence>
<evidence type="ECO:0000313" key="4">
    <source>
        <dbReference type="Proteomes" id="UP000001075"/>
    </source>
</evidence>
<dbReference type="InterPro" id="IPR000651">
    <property type="entry name" value="Ras-like_Gua-exchang_fac_N"/>
</dbReference>
<dbReference type="SUPFAM" id="SSF48366">
    <property type="entry name" value="Ras GEF"/>
    <property type="match status" value="1"/>
</dbReference>
<dbReference type="InterPro" id="IPR023578">
    <property type="entry name" value="Ras_GEF_dom_sf"/>
</dbReference>
<dbReference type="PANTHER" id="PTHR46793:SF3">
    <property type="entry name" value="RIKEN CDNA 4930596D02 GENE"/>
    <property type="match status" value="1"/>
</dbReference>
<organism evidence="3 4">
    <name type="scientific">Cricetulus griseus</name>
    <name type="common">Chinese hamster</name>
    <name type="synonym">Cricetulus barabensis griseus</name>
    <dbReference type="NCBI Taxonomy" id="10029"/>
    <lineage>
        <taxon>Eukaryota</taxon>
        <taxon>Metazoa</taxon>
        <taxon>Chordata</taxon>
        <taxon>Craniata</taxon>
        <taxon>Vertebrata</taxon>
        <taxon>Euteleostomi</taxon>
        <taxon>Mammalia</taxon>
        <taxon>Eutheria</taxon>
        <taxon>Euarchontoglires</taxon>
        <taxon>Glires</taxon>
        <taxon>Rodentia</taxon>
        <taxon>Myomorpha</taxon>
        <taxon>Muroidea</taxon>
        <taxon>Cricetidae</taxon>
        <taxon>Cricetinae</taxon>
        <taxon>Cricetulus</taxon>
    </lineage>
</organism>